<evidence type="ECO:0000256" key="1">
    <source>
        <dbReference type="SAM" id="Phobius"/>
    </source>
</evidence>
<feature type="transmembrane region" description="Helical" evidence="1">
    <location>
        <begin position="9"/>
        <end position="27"/>
    </location>
</feature>
<reference evidence="2 3" key="1">
    <citation type="submission" date="2018-07" db="EMBL/GenBank/DDBJ databases">
        <title>Oceanihabitans testaceum sp. nov., isolated from marine sediment.</title>
        <authorList>
            <person name="Li C.-M."/>
        </authorList>
    </citation>
    <scope>NUCLEOTIDE SEQUENCE [LARGE SCALE GENOMIC DNA]</scope>
    <source>
        <strain evidence="2 3">S9-10</strain>
    </source>
</reference>
<keyword evidence="1" id="KW-0812">Transmembrane</keyword>
<keyword evidence="1" id="KW-1133">Transmembrane helix</keyword>
<gene>
    <name evidence="2" type="ORF">DU428_13070</name>
</gene>
<feature type="transmembrane region" description="Helical" evidence="1">
    <location>
        <begin position="92"/>
        <end position="113"/>
    </location>
</feature>
<proteinExistence type="predicted"/>
<name>A0A368P0L3_9FLAO</name>
<sequence>MTKRDFFRIIIKLFGLYSLILTVFNYIPSNIGYVTYDFEPLTLLWILGATAIVVLIYIFLILKTDRIIDLLKIDKGFDDERIEIGNFNSDKILKFALIIIGGFLIIDFLPNFLHYTFLAFKSQVSPKGLNYLEEIGFGKPSDYFNWTVSTINIIIGIILLTNYDRISKWLIRKEKTVGNTA</sequence>
<dbReference type="EMBL" id="QPIG01000007">
    <property type="protein sequence ID" value="RCU56387.1"/>
    <property type="molecule type" value="Genomic_DNA"/>
</dbReference>
<protein>
    <submittedName>
        <fullName evidence="2">Uncharacterized protein</fullName>
    </submittedName>
</protein>
<organism evidence="2 3">
    <name type="scientific">Oceanihabitans sediminis</name>
    <dbReference type="NCBI Taxonomy" id="1812012"/>
    <lineage>
        <taxon>Bacteria</taxon>
        <taxon>Pseudomonadati</taxon>
        <taxon>Bacteroidota</taxon>
        <taxon>Flavobacteriia</taxon>
        <taxon>Flavobacteriales</taxon>
        <taxon>Flavobacteriaceae</taxon>
        <taxon>Oceanihabitans</taxon>
    </lineage>
</organism>
<dbReference type="AlphaFoldDB" id="A0A368P0L3"/>
<evidence type="ECO:0000313" key="2">
    <source>
        <dbReference type="EMBL" id="RCU56387.1"/>
    </source>
</evidence>
<dbReference type="OrthoDB" id="1453725at2"/>
<feature type="transmembrane region" description="Helical" evidence="1">
    <location>
        <begin position="143"/>
        <end position="163"/>
    </location>
</feature>
<accession>A0A368P0L3</accession>
<keyword evidence="1" id="KW-0472">Membrane</keyword>
<evidence type="ECO:0000313" key="3">
    <source>
        <dbReference type="Proteomes" id="UP000252249"/>
    </source>
</evidence>
<comment type="caution">
    <text evidence="2">The sequence shown here is derived from an EMBL/GenBank/DDBJ whole genome shotgun (WGS) entry which is preliminary data.</text>
</comment>
<dbReference type="Proteomes" id="UP000252249">
    <property type="component" value="Unassembled WGS sequence"/>
</dbReference>
<dbReference type="RefSeq" id="WP_113966792.1">
    <property type="nucleotide sequence ID" value="NZ_QNRP01000012.1"/>
</dbReference>
<keyword evidence="3" id="KW-1185">Reference proteome</keyword>
<feature type="transmembrane region" description="Helical" evidence="1">
    <location>
        <begin position="42"/>
        <end position="62"/>
    </location>
</feature>